<feature type="compositionally biased region" description="Acidic residues" evidence="1">
    <location>
        <begin position="247"/>
        <end position="256"/>
    </location>
</feature>
<sequence>MFQLLNDIELVKQFMESYNLWAPKQRKQISDDVSMSSQISMSTHPSTSPLQIESFKTITLNAEETDTIDLANRVLRIEENMNNYSNRVAKIEKCLNLNSDDDKSKITAIEDSLVDIKTFVDKLKNLLIHGETLTMNNGTVVIDADLGWVATKEDLIRCGTSTPKTDLSDFLDKIVGRELFENYNSFDQLSKPYQDALYKLAAVFIKAKSDVNNVSGDISTVTKSRIRKRFQNIKKKQKTTHSSTATNEDDTPPNNS</sequence>
<evidence type="ECO:0000313" key="3">
    <source>
        <dbReference type="Proteomes" id="UP001142055"/>
    </source>
</evidence>
<dbReference type="AlphaFoldDB" id="A0A9Q0RN64"/>
<dbReference type="Proteomes" id="UP001142055">
    <property type="component" value="Chromosome 2"/>
</dbReference>
<protein>
    <submittedName>
        <fullName evidence="2">Uncharacterized protein</fullName>
    </submittedName>
</protein>
<reference evidence="2" key="1">
    <citation type="submission" date="2022-12" db="EMBL/GenBank/DDBJ databases">
        <title>Genome assemblies of Blomia tropicalis.</title>
        <authorList>
            <person name="Cui Y."/>
        </authorList>
    </citation>
    <scope>NUCLEOTIDE SEQUENCE</scope>
    <source>
        <tissue evidence="2">Adult mites</tissue>
    </source>
</reference>
<evidence type="ECO:0000313" key="2">
    <source>
        <dbReference type="EMBL" id="KAJ6220225.1"/>
    </source>
</evidence>
<feature type="region of interest" description="Disordered" evidence="1">
    <location>
        <begin position="232"/>
        <end position="256"/>
    </location>
</feature>
<gene>
    <name evidence="2" type="ORF">RDWZM_006037</name>
</gene>
<accession>A0A9Q0RN64</accession>
<evidence type="ECO:0000256" key="1">
    <source>
        <dbReference type="SAM" id="MobiDB-lite"/>
    </source>
</evidence>
<name>A0A9Q0RN64_BLOTA</name>
<dbReference type="EMBL" id="JAPWDV010000002">
    <property type="protein sequence ID" value="KAJ6220225.1"/>
    <property type="molecule type" value="Genomic_DNA"/>
</dbReference>
<keyword evidence="3" id="KW-1185">Reference proteome</keyword>
<comment type="caution">
    <text evidence="2">The sequence shown here is derived from an EMBL/GenBank/DDBJ whole genome shotgun (WGS) entry which is preliminary data.</text>
</comment>
<proteinExistence type="predicted"/>
<organism evidence="2 3">
    <name type="scientific">Blomia tropicalis</name>
    <name type="common">Mite</name>
    <dbReference type="NCBI Taxonomy" id="40697"/>
    <lineage>
        <taxon>Eukaryota</taxon>
        <taxon>Metazoa</taxon>
        <taxon>Ecdysozoa</taxon>
        <taxon>Arthropoda</taxon>
        <taxon>Chelicerata</taxon>
        <taxon>Arachnida</taxon>
        <taxon>Acari</taxon>
        <taxon>Acariformes</taxon>
        <taxon>Sarcoptiformes</taxon>
        <taxon>Astigmata</taxon>
        <taxon>Glycyphagoidea</taxon>
        <taxon>Echimyopodidae</taxon>
        <taxon>Blomia</taxon>
    </lineage>
</organism>